<organism evidence="4 5">
    <name type="scientific">Pseudomaricurvus hydrocarbonicus</name>
    <dbReference type="NCBI Taxonomy" id="1470433"/>
    <lineage>
        <taxon>Bacteria</taxon>
        <taxon>Pseudomonadati</taxon>
        <taxon>Pseudomonadota</taxon>
        <taxon>Gammaproteobacteria</taxon>
        <taxon>Cellvibrionales</taxon>
        <taxon>Cellvibrionaceae</taxon>
        <taxon>Pseudomaricurvus</taxon>
    </lineage>
</organism>
<dbReference type="AlphaFoldDB" id="A0A9E5MQ16"/>
<feature type="region of interest" description="Disordered" evidence="1">
    <location>
        <begin position="176"/>
        <end position="216"/>
    </location>
</feature>
<dbReference type="Gene3D" id="2.60.120.200">
    <property type="match status" value="1"/>
</dbReference>
<name>A0A9E5MQ16_9GAMM</name>
<dbReference type="InterPro" id="IPR013320">
    <property type="entry name" value="ConA-like_dom_sf"/>
</dbReference>
<feature type="region of interest" description="Disordered" evidence="1">
    <location>
        <begin position="322"/>
        <end position="353"/>
    </location>
</feature>
<evidence type="ECO:0000259" key="3">
    <source>
        <dbReference type="PROSITE" id="PS50022"/>
    </source>
</evidence>
<evidence type="ECO:0000313" key="4">
    <source>
        <dbReference type="EMBL" id="NHO68260.1"/>
    </source>
</evidence>
<gene>
    <name evidence="4" type="ORF">G8770_22140</name>
</gene>
<reference evidence="4" key="1">
    <citation type="submission" date="2020-03" db="EMBL/GenBank/DDBJ databases">
        <authorList>
            <person name="Guo F."/>
        </authorList>
    </citation>
    <scope>NUCLEOTIDE SEQUENCE</scope>
    <source>
        <strain evidence="4">JCM 30134</strain>
    </source>
</reference>
<feature type="compositionally biased region" description="Low complexity" evidence="1">
    <location>
        <begin position="322"/>
        <end position="342"/>
    </location>
</feature>
<evidence type="ECO:0000256" key="2">
    <source>
        <dbReference type="SAM" id="SignalP"/>
    </source>
</evidence>
<dbReference type="Pfam" id="PF00754">
    <property type="entry name" value="F5_F8_type_C"/>
    <property type="match status" value="2"/>
</dbReference>
<dbReference type="PROSITE" id="PS50022">
    <property type="entry name" value="FA58C_3"/>
    <property type="match status" value="2"/>
</dbReference>
<feature type="domain" description="F5/8 type C" evidence="3">
    <location>
        <begin position="18"/>
        <end position="111"/>
    </location>
</feature>
<dbReference type="SUPFAM" id="SSF49899">
    <property type="entry name" value="Concanavalin A-like lectins/glucanases"/>
    <property type="match status" value="1"/>
</dbReference>
<proteinExistence type="predicted"/>
<dbReference type="PANTHER" id="PTHR24543">
    <property type="entry name" value="MULTICOPPER OXIDASE-RELATED"/>
    <property type="match status" value="1"/>
</dbReference>
<dbReference type="Proteomes" id="UP000787472">
    <property type="component" value="Unassembled WGS sequence"/>
</dbReference>
<dbReference type="SUPFAM" id="SSF49785">
    <property type="entry name" value="Galactose-binding domain-like"/>
    <property type="match status" value="2"/>
</dbReference>
<dbReference type="InterPro" id="IPR000421">
    <property type="entry name" value="FA58C"/>
</dbReference>
<feature type="domain" description="F5/8 type C" evidence="3">
    <location>
        <begin position="177"/>
        <end position="318"/>
    </location>
</feature>
<keyword evidence="2" id="KW-0732">Signal</keyword>
<dbReference type="Gene3D" id="2.60.120.260">
    <property type="entry name" value="Galactose-binding domain-like"/>
    <property type="match status" value="2"/>
</dbReference>
<protein>
    <recommendedName>
        <fullName evidence="3">F5/8 type C domain-containing protein</fullName>
    </recommendedName>
</protein>
<dbReference type="Pfam" id="PF08787">
    <property type="entry name" value="Alginate_lyase2"/>
    <property type="match status" value="1"/>
</dbReference>
<dbReference type="EMBL" id="JAAONZ010000027">
    <property type="protein sequence ID" value="NHO68260.1"/>
    <property type="molecule type" value="Genomic_DNA"/>
</dbReference>
<accession>A0A9E5MQ16</accession>
<feature type="chain" id="PRO_5039328328" description="F5/8 type C domain-containing protein" evidence="2">
    <location>
        <begin position="19"/>
        <end position="599"/>
    </location>
</feature>
<evidence type="ECO:0000256" key="1">
    <source>
        <dbReference type="SAM" id="MobiDB-lite"/>
    </source>
</evidence>
<keyword evidence="5" id="KW-1185">Reference proteome</keyword>
<dbReference type="InterPro" id="IPR014895">
    <property type="entry name" value="Alginate_lyase_2"/>
</dbReference>
<feature type="region of interest" description="Disordered" evidence="1">
    <location>
        <begin position="41"/>
        <end position="63"/>
    </location>
</feature>
<comment type="caution">
    <text evidence="4">The sequence shown here is derived from an EMBL/GenBank/DDBJ whole genome shotgun (WGS) entry which is preliminary data.</text>
</comment>
<dbReference type="InterPro" id="IPR008979">
    <property type="entry name" value="Galactose-bd-like_sf"/>
</dbReference>
<feature type="signal peptide" evidence="2">
    <location>
        <begin position="1"/>
        <end position="18"/>
    </location>
</feature>
<evidence type="ECO:0000313" key="5">
    <source>
        <dbReference type="Proteomes" id="UP000787472"/>
    </source>
</evidence>
<dbReference type="RefSeq" id="WP_167192098.1">
    <property type="nucleotide sequence ID" value="NZ_JAAONZ010000027.1"/>
</dbReference>
<sequence length="599" mass="65352">MYSRLAQIVVTLAGSAFAIPAISGTGNDDFQLIHPISAMASSSDGNQAENAIDEDLSPGSRWSAKGKGQWLQLELDSKQSICGIALAFYRGDERQALFDVATSPDGVNWTTQREQIQSSGLSLDLEYFTFQKSDTYYLKFIGYGNSKSNWNSVTEAYAFTSAPGLIGVCPNEESPIVTDPGSNTETSLPLKPASVTASSDDGHGPENVIDNSFDPESRWSAEGTDEWLKMELGSTQIVTGIGLAFYKGDERVALFDVETSIDGNNWTKQLYNQQSSGQSLDFEYFNFPQTEAAYLRFVGYGNSNSAWNSVVETTVLVSSDAATNGDLTDTGTTPDTGTDAGAEVTTPDSNLSPSQNFNLDTWKLTLPVSKDFYFGDGGSSSAEILPFEENGLYAPLNEGYQDTEFFFTNSEDGSMSFRAPLSGGTSTTNSSYVRTELRELYNWNPGESTGAANWNNEGFHQLSGTLQVTEYWPEDPQTVVGQIHAKDSSKALLKLQWDGPGKPVRAIINRSPDSGDPFSLTFDTVGLEKFSYVITLENNTLTIQVNDNIQSVVFGQNSMSSSWNDHVYYFKAGNYAQADKSGGGVFEVNFYNLEIQHMP</sequence>